<dbReference type="PROSITE" id="PS51257">
    <property type="entry name" value="PROKAR_LIPOPROTEIN"/>
    <property type="match status" value="1"/>
</dbReference>
<accession>A0A6C0FUT6</accession>
<dbReference type="InterPro" id="IPR050490">
    <property type="entry name" value="Bact_solute-bd_prot1"/>
</dbReference>
<dbReference type="RefSeq" id="WP_162355848.1">
    <property type="nucleotide sequence ID" value="NZ_CP048209.1"/>
</dbReference>
<sequence>MMKSTLSLSAAIFACLWLSGCADSNSQQASDADNAFRPQVKIKLGVQSSAATKDLERQLDEFNAAHSAYKVELMPIPADGYDETLNMLMTSGQGPDVFQIGTDWLATYVYKNWLQDLSEVVDGKISEQFPRWAADYTKDNEHYYAVPSSMMTLRLVYNKDLLKAGAGCREGKPPAALDELRVCADSITKAGTGYRKYGFALPAGEDWAGFIQPLELANTYSGIDYYDFAHGRYDFTVYEPWFRTILAMKREGGLFPGEISLKSDTALTQFAQGNIGMMYMSNRDFAQFSQLDAHAFQWGVTMPPLLDASLEGKGALIVYPDPPYVINAFSEHKQEAAELWAFLQSPSFLGALYKQGNLIPTRRDVTGDPGNRPLLPDFEAFLPGPEESPYPQEPKFILQDAPSSSGPKNVGDALRMKVYRQIVEGIEKPEAALESLTELYNKSLNEAKIAKLINMGNYVFPSFDPLHPLQENQ</sequence>
<evidence type="ECO:0000256" key="1">
    <source>
        <dbReference type="ARBA" id="ARBA00004196"/>
    </source>
</evidence>
<organism evidence="6 7">
    <name type="scientific">Paenibacillus lycopersici</name>
    <dbReference type="NCBI Taxonomy" id="2704462"/>
    <lineage>
        <taxon>Bacteria</taxon>
        <taxon>Bacillati</taxon>
        <taxon>Bacillota</taxon>
        <taxon>Bacilli</taxon>
        <taxon>Bacillales</taxon>
        <taxon>Paenibacillaceae</taxon>
        <taxon>Paenibacillus</taxon>
    </lineage>
</organism>
<dbReference type="Gene3D" id="3.40.190.10">
    <property type="entry name" value="Periplasmic binding protein-like II"/>
    <property type="match status" value="1"/>
</dbReference>
<protein>
    <submittedName>
        <fullName evidence="6">Extracellular solute-binding protein</fullName>
    </submittedName>
</protein>
<dbReference type="AlphaFoldDB" id="A0A6C0FUT6"/>
<comment type="subcellular location">
    <subcellularLocation>
        <location evidence="1">Cell envelope</location>
    </subcellularLocation>
</comment>
<dbReference type="Proteomes" id="UP000476064">
    <property type="component" value="Chromosome"/>
</dbReference>
<keyword evidence="3" id="KW-0813">Transport</keyword>
<dbReference type="PANTHER" id="PTHR43649">
    <property type="entry name" value="ARABINOSE-BINDING PROTEIN-RELATED"/>
    <property type="match status" value="1"/>
</dbReference>
<evidence type="ECO:0000313" key="7">
    <source>
        <dbReference type="Proteomes" id="UP000476064"/>
    </source>
</evidence>
<dbReference type="PANTHER" id="PTHR43649:SF31">
    <property type="entry name" value="SN-GLYCEROL-3-PHOSPHATE-BINDING PERIPLASMIC PROTEIN UGPB"/>
    <property type="match status" value="1"/>
</dbReference>
<evidence type="ECO:0000256" key="3">
    <source>
        <dbReference type="ARBA" id="ARBA00022448"/>
    </source>
</evidence>
<dbReference type="InterPro" id="IPR006059">
    <property type="entry name" value="SBP"/>
</dbReference>
<evidence type="ECO:0000256" key="5">
    <source>
        <dbReference type="SAM" id="SignalP"/>
    </source>
</evidence>
<dbReference type="GO" id="GO:0030313">
    <property type="term" value="C:cell envelope"/>
    <property type="evidence" value="ECO:0007669"/>
    <property type="project" value="UniProtKB-SubCell"/>
</dbReference>
<evidence type="ECO:0000256" key="4">
    <source>
        <dbReference type="ARBA" id="ARBA00022729"/>
    </source>
</evidence>
<dbReference type="KEGG" id="plyc:GXP70_07325"/>
<keyword evidence="7" id="KW-1185">Reference proteome</keyword>
<feature type="chain" id="PRO_5038664954" evidence="5">
    <location>
        <begin position="23"/>
        <end position="473"/>
    </location>
</feature>
<dbReference type="Pfam" id="PF01547">
    <property type="entry name" value="SBP_bac_1"/>
    <property type="match status" value="1"/>
</dbReference>
<evidence type="ECO:0000256" key="2">
    <source>
        <dbReference type="ARBA" id="ARBA00008520"/>
    </source>
</evidence>
<feature type="signal peptide" evidence="5">
    <location>
        <begin position="1"/>
        <end position="22"/>
    </location>
</feature>
<dbReference type="EMBL" id="CP048209">
    <property type="protein sequence ID" value="QHT59782.1"/>
    <property type="molecule type" value="Genomic_DNA"/>
</dbReference>
<gene>
    <name evidence="6" type="ORF">GXP70_07325</name>
</gene>
<name>A0A6C0FUT6_9BACL</name>
<reference evidence="6 7" key="1">
    <citation type="submission" date="2020-01" db="EMBL/GenBank/DDBJ databases">
        <title>Paenibacillus sp. nov., isolated from tomato rhizosphere.</title>
        <authorList>
            <person name="Weon H.-Y."/>
            <person name="Lee S.A."/>
        </authorList>
    </citation>
    <scope>NUCLEOTIDE SEQUENCE [LARGE SCALE GENOMIC DNA]</scope>
    <source>
        <strain evidence="6 7">12200R-189</strain>
    </source>
</reference>
<proteinExistence type="inferred from homology"/>
<dbReference type="SUPFAM" id="SSF53850">
    <property type="entry name" value="Periplasmic binding protein-like II"/>
    <property type="match status" value="1"/>
</dbReference>
<keyword evidence="4 5" id="KW-0732">Signal</keyword>
<comment type="similarity">
    <text evidence="2">Belongs to the bacterial solute-binding protein 1 family.</text>
</comment>
<evidence type="ECO:0000313" key="6">
    <source>
        <dbReference type="EMBL" id="QHT59782.1"/>
    </source>
</evidence>